<gene>
    <name evidence="2" type="ORF">GCM10007977_065870</name>
</gene>
<dbReference type="InterPro" id="IPR012338">
    <property type="entry name" value="Beta-lactam/transpept-like"/>
</dbReference>
<dbReference type="SUPFAM" id="SSF56601">
    <property type="entry name" value="beta-lactamase/transpeptidase-like"/>
    <property type="match status" value="1"/>
</dbReference>
<dbReference type="InterPro" id="IPR001466">
    <property type="entry name" value="Beta-lactam-related"/>
</dbReference>
<comment type="caution">
    <text evidence="2">The sequence shown here is derived from an EMBL/GenBank/DDBJ whole genome shotgun (WGS) entry which is preliminary data.</text>
</comment>
<evidence type="ECO:0000313" key="3">
    <source>
        <dbReference type="Proteomes" id="UP000642070"/>
    </source>
</evidence>
<dbReference type="Proteomes" id="UP000642070">
    <property type="component" value="Unassembled WGS sequence"/>
</dbReference>
<reference evidence="2" key="2">
    <citation type="submission" date="2020-09" db="EMBL/GenBank/DDBJ databases">
        <authorList>
            <person name="Sun Q."/>
            <person name="Ohkuma M."/>
        </authorList>
    </citation>
    <scope>NUCLEOTIDE SEQUENCE</scope>
    <source>
        <strain evidence="2">JCM 19831</strain>
    </source>
</reference>
<dbReference type="Pfam" id="PF00144">
    <property type="entry name" value="Beta-lactamase"/>
    <property type="match status" value="1"/>
</dbReference>
<dbReference type="InterPro" id="IPR052907">
    <property type="entry name" value="Beta-lactamase/esterase"/>
</dbReference>
<dbReference type="PANTHER" id="PTHR43319">
    <property type="entry name" value="BETA-LACTAMASE-RELATED"/>
    <property type="match status" value="1"/>
</dbReference>
<reference evidence="2" key="1">
    <citation type="journal article" date="2014" name="Int. J. Syst. Evol. Microbiol.">
        <title>Complete genome sequence of Corynebacterium casei LMG S-19264T (=DSM 44701T), isolated from a smear-ripened cheese.</title>
        <authorList>
            <consortium name="US DOE Joint Genome Institute (JGI-PGF)"/>
            <person name="Walter F."/>
            <person name="Albersmeier A."/>
            <person name="Kalinowski J."/>
            <person name="Ruckert C."/>
        </authorList>
    </citation>
    <scope>NUCLEOTIDE SEQUENCE</scope>
    <source>
        <strain evidence="2">JCM 19831</strain>
    </source>
</reference>
<evidence type="ECO:0000313" key="2">
    <source>
        <dbReference type="EMBL" id="GGM55008.1"/>
    </source>
</evidence>
<organism evidence="2 3">
    <name type="scientific">Dactylosporangium sucinum</name>
    <dbReference type="NCBI Taxonomy" id="1424081"/>
    <lineage>
        <taxon>Bacteria</taxon>
        <taxon>Bacillati</taxon>
        <taxon>Actinomycetota</taxon>
        <taxon>Actinomycetes</taxon>
        <taxon>Micromonosporales</taxon>
        <taxon>Micromonosporaceae</taxon>
        <taxon>Dactylosporangium</taxon>
    </lineage>
</organism>
<feature type="domain" description="Beta-lactamase-related" evidence="1">
    <location>
        <begin position="38"/>
        <end position="395"/>
    </location>
</feature>
<keyword evidence="3" id="KW-1185">Reference proteome</keyword>
<protein>
    <submittedName>
        <fullName evidence="2">Esterase</fullName>
    </submittedName>
</protein>
<evidence type="ECO:0000259" key="1">
    <source>
        <dbReference type="Pfam" id="PF00144"/>
    </source>
</evidence>
<proteinExistence type="predicted"/>
<dbReference type="Gene3D" id="3.40.710.10">
    <property type="entry name" value="DD-peptidase/beta-lactamase superfamily"/>
    <property type="match status" value="1"/>
</dbReference>
<dbReference type="AlphaFoldDB" id="A0A917U380"/>
<sequence length="425" mass="45782">MVGRTRAWEATMVFKVDVPPELVQGDVDEGYGPVADAFRRNFAERGEVGAACCVFRDGRKVVDLWGGYRDGRSRAPWREDTLVTVFSTTKGVSGLAVAVANARGLLDYDATVSTYWPEFAAEGKASMTVRQLLSHQGGLAAIDRPLSVTDLADLDVVAAALAAQRPAWEPGTRHGYHAISLGWYEGELIRRVDPAGRSLGRFFAEEIAAPLGAEFHIGVPDSVDPDRIAHVHGFRPAEMLLHMGTMPRGFVLGFLNPRSVTARSFANPKVLSETGNYNLPEVRRLELPAANGTGEVRAIARAYADAATGGAVLGLTPATLDALVRPAEPPSGGLHDVVLRVDSIFSLGYVKPFPRFRFGAAGNQAFGTPGAGGSFGFADPETGIGFAYAMNRAGFHLWDDPRELALREALYRTVLGERTQHPDPR</sequence>
<name>A0A917U380_9ACTN</name>
<dbReference type="PANTHER" id="PTHR43319:SF3">
    <property type="entry name" value="BETA-LACTAMASE-RELATED DOMAIN-CONTAINING PROTEIN"/>
    <property type="match status" value="1"/>
</dbReference>
<dbReference type="EMBL" id="BMPI01000037">
    <property type="protein sequence ID" value="GGM55008.1"/>
    <property type="molecule type" value="Genomic_DNA"/>
</dbReference>
<accession>A0A917U380</accession>